<gene>
    <name evidence="2" type="ORF">UX31_C0005G0014</name>
</gene>
<accession>A0A0G1NNK6</accession>
<sequence>MVRIFSPSRSITTVVVGSCIVLVVWIAFFVLPSKVFAVAPSTWCCATYGQPDALSTIDKTGLVSGSHPTGTACGNGGGVLPGEDQGTACTPVVDYFDCTQGTCGGGGSTGTSPPTENPTPTCGKCQKKTNQYGNSCQGAGWGTPDCDVCTLSAPTCRSGCKVKKNCAGSCSGSGVGTPQCSGTTTPPVPVCKNFTIQGPCSASCGGGTKTVTRFNTCGGEVSSDVPCNTQPCSGVNVDFSASPPTINQGDSSNLIWAVSGGATSCTASGGWSGSKSVSGGSQSVTPPSTTGYDLACSGPSGSGSDSATVFVVPPIAPPNEPPAVDLSSSGGKKDNGCYDIDWNANGVDAEFCSPSSSPISSQWQTATFPTPGGSGSGDNIEVCPETATTLTLTCGSYNGSLSLIEPFLREINPGQTPFNLFNFLRDLFPGFVKSSYASN</sequence>
<keyword evidence="1" id="KW-0812">Transmembrane</keyword>
<dbReference type="AlphaFoldDB" id="A0A0G1NNK6"/>
<evidence type="ECO:0000313" key="3">
    <source>
        <dbReference type="Proteomes" id="UP000034107"/>
    </source>
</evidence>
<evidence type="ECO:0000313" key="2">
    <source>
        <dbReference type="EMBL" id="KKU22204.1"/>
    </source>
</evidence>
<proteinExistence type="predicted"/>
<reference evidence="2 3" key="1">
    <citation type="journal article" date="2015" name="Nature">
        <title>rRNA introns, odd ribosomes, and small enigmatic genomes across a large radiation of phyla.</title>
        <authorList>
            <person name="Brown C.T."/>
            <person name="Hug L.A."/>
            <person name="Thomas B.C."/>
            <person name="Sharon I."/>
            <person name="Castelle C.J."/>
            <person name="Singh A."/>
            <person name="Wilkins M.J."/>
            <person name="Williams K.H."/>
            <person name="Banfield J.F."/>
        </authorList>
    </citation>
    <scope>NUCLEOTIDE SEQUENCE [LARGE SCALE GENOMIC DNA]</scope>
</reference>
<dbReference type="EMBL" id="LCLS01000005">
    <property type="protein sequence ID" value="KKU22204.1"/>
    <property type="molecule type" value="Genomic_DNA"/>
</dbReference>
<organism evidence="2 3">
    <name type="scientific">Candidatus Nomurabacteria bacterium GW2011_GWA1_46_11</name>
    <dbReference type="NCBI Taxonomy" id="1618732"/>
    <lineage>
        <taxon>Bacteria</taxon>
        <taxon>Candidatus Nomuraibacteriota</taxon>
    </lineage>
</organism>
<name>A0A0G1NNK6_9BACT</name>
<dbReference type="Proteomes" id="UP000034107">
    <property type="component" value="Unassembled WGS sequence"/>
</dbReference>
<protein>
    <submittedName>
        <fullName evidence="2">Uncharacterized protein</fullName>
    </submittedName>
</protein>
<comment type="caution">
    <text evidence="2">The sequence shown here is derived from an EMBL/GenBank/DDBJ whole genome shotgun (WGS) entry which is preliminary data.</text>
</comment>
<feature type="transmembrane region" description="Helical" evidence="1">
    <location>
        <begin position="12"/>
        <end position="31"/>
    </location>
</feature>
<evidence type="ECO:0000256" key="1">
    <source>
        <dbReference type="SAM" id="Phobius"/>
    </source>
</evidence>
<keyword evidence="1" id="KW-0472">Membrane</keyword>
<keyword evidence="1" id="KW-1133">Transmembrane helix</keyword>